<sequence>MKAHTQTLPPALQRVEKTAPLQKPDNFTFSPDQSTELIQFLNDSVKIFDRSNLNLRVRLIFTSKQVNANDQNENNQNDEKEKKDVKIKLIDIYLPIVNKFLNINPPLAPFTELLKSKELITMLQFVTWVVIFDIIDKSYKTEALEDTRRMIYDRLSIDFSQLQLKLTNSTLSLSGRFIDLWSSVVCATIFTLILTPYEDSQLYRNSSFALRIENDVRMLLIGFASPNVRDFHKSILGLMPSELKIAVPTIVTVGGEDYNPTDFTNALKYEPQIVEAWNQRNNALFQGSSTTGLMKNAMKLKGAQITLPTGKIGRSVKRGNVEKSGMPIAKAKIVLLNADKITSTYKEDSNNIVNDICATEETYTAVPSTPPLTQLGVSFEGFGKKGWGSPQLPHPPTSKTSSIGRAPRSARNMENLDESTIDQIQNNVNELNTENQTIINTPPVRFSRKSNRTSSTTVSYQKRITQPGKNTKERPPGSPRFKYRKVPDIPEIISSVSNINDYLAANPIFDID</sequence>
<feature type="region of interest" description="Disordered" evidence="1">
    <location>
        <begin position="388"/>
        <end position="407"/>
    </location>
</feature>
<accession>A0ABR2KSD1</accession>
<dbReference type="Proteomes" id="UP001470230">
    <property type="component" value="Unassembled WGS sequence"/>
</dbReference>
<evidence type="ECO:0000313" key="3">
    <source>
        <dbReference type="Proteomes" id="UP001470230"/>
    </source>
</evidence>
<dbReference type="EMBL" id="JAPFFF010000003">
    <property type="protein sequence ID" value="KAK8893733.1"/>
    <property type="molecule type" value="Genomic_DNA"/>
</dbReference>
<protein>
    <submittedName>
        <fullName evidence="2">Uncharacterized protein</fullName>
    </submittedName>
</protein>
<evidence type="ECO:0000256" key="1">
    <source>
        <dbReference type="SAM" id="MobiDB-lite"/>
    </source>
</evidence>
<organism evidence="2 3">
    <name type="scientific">Tritrichomonas musculus</name>
    <dbReference type="NCBI Taxonomy" id="1915356"/>
    <lineage>
        <taxon>Eukaryota</taxon>
        <taxon>Metamonada</taxon>
        <taxon>Parabasalia</taxon>
        <taxon>Tritrichomonadida</taxon>
        <taxon>Tritrichomonadidae</taxon>
        <taxon>Tritrichomonas</taxon>
    </lineage>
</organism>
<evidence type="ECO:0000313" key="2">
    <source>
        <dbReference type="EMBL" id="KAK8893733.1"/>
    </source>
</evidence>
<gene>
    <name evidence="2" type="ORF">M9Y10_022162</name>
</gene>
<keyword evidence="3" id="KW-1185">Reference proteome</keyword>
<proteinExistence type="predicted"/>
<feature type="compositionally biased region" description="Polar residues" evidence="1">
    <location>
        <begin position="452"/>
        <end position="469"/>
    </location>
</feature>
<feature type="region of interest" description="Disordered" evidence="1">
    <location>
        <begin position="445"/>
        <end position="481"/>
    </location>
</feature>
<reference evidence="2 3" key="1">
    <citation type="submission" date="2024-04" db="EMBL/GenBank/DDBJ databases">
        <title>Tritrichomonas musculus Genome.</title>
        <authorList>
            <person name="Alves-Ferreira E."/>
            <person name="Grigg M."/>
            <person name="Lorenzi H."/>
            <person name="Galac M."/>
        </authorList>
    </citation>
    <scope>NUCLEOTIDE SEQUENCE [LARGE SCALE GENOMIC DNA]</scope>
    <source>
        <strain evidence="2 3">EAF2021</strain>
    </source>
</reference>
<comment type="caution">
    <text evidence="2">The sequence shown here is derived from an EMBL/GenBank/DDBJ whole genome shotgun (WGS) entry which is preliminary data.</text>
</comment>
<name>A0ABR2KSD1_9EUKA</name>